<sequence>MVVNCLFDTGAEPSFVREDVAQELGLRGEKLSVTVHGFGGGSKELHLSGGPRKLIEALTTKTLCDDSFQQRISARGWPHLRDLGLAEEEEEELTVHVVIGVDYFFRMLGSTIVRAGDNDPVAVETCLGWVICGPQTPSQLPSPTVPADKSADTECYQLLRKFWELEAIGISSEEDQSLSGLEREEFERKLSFNGVRYTVRLLWKRNGSTLPNNYSVAQKRLSLVQRKLKRDPKRWREYAAVIQSYLDNGWAMEAPDAGPLGRSARFRDISLNDLLDTGSKLQADLLGILIRFWRYRIRLQADIQKMYLEVALHEADRDVCRFLWSEPGEKKPPKIYRLTQVCFGLTCSPYLTMQTIRWHAEKHQAECAAALSDLLPNMSVDDLVVSCDSVAGARRIAKEATELLGKGGFHLAKWASNSPAAVDGIPAKDQEPSDASRHWKMLGIFWQRESDLLTFRPPERVAEFPDTKRGVLKALASVFDPLGCLAPYTVRAKIIIQLLWQCGVAWDDPLPPETKAQWRP</sequence>
<dbReference type="AlphaFoldDB" id="A0A0V1BPL8"/>
<protein>
    <recommendedName>
        <fullName evidence="1">Peptidase A2 domain-containing protein</fullName>
    </recommendedName>
</protein>
<reference evidence="2 3" key="1">
    <citation type="submission" date="2015-01" db="EMBL/GenBank/DDBJ databases">
        <title>Evolution of Trichinella species and genotypes.</title>
        <authorList>
            <person name="Korhonen P.K."/>
            <person name="Edoardo P."/>
            <person name="Giuseppe L.R."/>
            <person name="Gasser R.B."/>
        </authorList>
    </citation>
    <scope>NUCLEOTIDE SEQUENCE [LARGE SCALE GENOMIC DNA]</scope>
    <source>
        <strain evidence="2">ISS3</strain>
    </source>
</reference>
<proteinExistence type="predicted"/>
<dbReference type="InParanoid" id="A0A0V1BPL8"/>
<dbReference type="STRING" id="6334.A0A0V1BPL8"/>
<comment type="caution">
    <text evidence="2">The sequence shown here is derived from an EMBL/GenBank/DDBJ whole genome shotgun (WGS) entry which is preliminary data.</text>
</comment>
<dbReference type="OrthoDB" id="5920525at2759"/>
<dbReference type="PROSITE" id="PS50175">
    <property type="entry name" value="ASP_PROT_RETROV"/>
    <property type="match status" value="1"/>
</dbReference>
<dbReference type="EMBL" id="JYDH01000023">
    <property type="protein sequence ID" value="KRY38718.1"/>
    <property type="molecule type" value="Genomic_DNA"/>
</dbReference>
<gene>
    <name evidence="2" type="ORF">T01_9234</name>
</gene>
<name>A0A0V1BPL8_TRISP</name>
<dbReference type="InterPro" id="IPR001995">
    <property type="entry name" value="Peptidase_A2_cat"/>
</dbReference>
<dbReference type="SUPFAM" id="SSF56672">
    <property type="entry name" value="DNA/RNA polymerases"/>
    <property type="match status" value="1"/>
</dbReference>
<evidence type="ECO:0000313" key="2">
    <source>
        <dbReference type="EMBL" id="KRY38718.1"/>
    </source>
</evidence>
<dbReference type="InterPro" id="IPR043502">
    <property type="entry name" value="DNA/RNA_pol_sf"/>
</dbReference>
<dbReference type="Pfam" id="PF05380">
    <property type="entry name" value="Peptidase_A17"/>
    <property type="match status" value="1"/>
</dbReference>
<evidence type="ECO:0000313" key="3">
    <source>
        <dbReference type="Proteomes" id="UP000054776"/>
    </source>
</evidence>
<dbReference type="InterPro" id="IPR008042">
    <property type="entry name" value="Retrotrans_Pao"/>
</dbReference>
<organism evidence="2 3">
    <name type="scientific">Trichinella spiralis</name>
    <name type="common">Trichina worm</name>
    <dbReference type="NCBI Taxonomy" id="6334"/>
    <lineage>
        <taxon>Eukaryota</taxon>
        <taxon>Metazoa</taxon>
        <taxon>Ecdysozoa</taxon>
        <taxon>Nematoda</taxon>
        <taxon>Enoplea</taxon>
        <taxon>Dorylaimia</taxon>
        <taxon>Trichinellida</taxon>
        <taxon>Trichinellidae</taxon>
        <taxon>Trichinella</taxon>
    </lineage>
</organism>
<keyword evidence="3" id="KW-1185">Reference proteome</keyword>
<dbReference type="PANTHER" id="PTHR47331">
    <property type="entry name" value="PHD-TYPE DOMAIN-CONTAINING PROTEIN"/>
    <property type="match status" value="1"/>
</dbReference>
<dbReference type="GO" id="GO:0004190">
    <property type="term" value="F:aspartic-type endopeptidase activity"/>
    <property type="evidence" value="ECO:0007669"/>
    <property type="project" value="InterPro"/>
</dbReference>
<dbReference type="Proteomes" id="UP000054776">
    <property type="component" value="Unassembled WGS sequence"/>
</dbReference>
<feature type="domain" description="Peptidase A2" evidence="1">
    <location>
        <begin position="3"/>
        <end position="40"/>
    </location>
</feature>
<dbReference type="GO" id="GO:0006508">
    <property type="term" value="P:proteolysis"/>
    <property type="evidence" value="ECO:0007669"/>
    <property type="project" value="InterPro"/>
</dbReference>
<accession>A0A0V1BPL8</accession>
<dbReference type="PANTHER" id="PTHR47331:SF1">
    <property type="entry name" value="GAG-LIKE PROTEIN"/>
    <property type="match status" value="1"/>
</dbReference>
<evidence type="ECO:0000259" key="1">
    <source>
        <dbReference type="PROSITE" id="PS50175"/>
    </source>
</evidence>